<proteinExistence type="predicted"/>
<reference evidence="2" key="1">
    <citation type="journal article" date="2019" name="Sci. Rep.">
        <title>Draft genome of Tanacetum cinerariifolium, the natural source of mosquito coil.</title>
        <authorList>
            <person name="Yamashiro T."/>
            <person name="Shiraishi A."/>
            <person name="Satake H."/>
            <person name="Nakayama K."/>
        </authorList>
    </citation>
    <scope>NUCLEOTIDE SEQUENCE</scope>
</reference>
<feature type="compositionally biased region" description="Polar residues" evidence="1">
    <location>
        <begin position="33"/>
        <end position="42"/>
    </location>
</feature>
<feature type="region of interest" description="Disordered" evidence="1">
    <location>
        <begin position="1"/>
        <end position="53"/>
    </location>
</feature>
<sequence length="323" mass="36780">MYHPHRASPPPSQSSPIPTFNLDDDNFKPLWASASQPSQYTEGPSEPVEDDSPVEEVATIEEEVALCKAWIYASNDSVEGNAKKAAGFWTKVTEYFHTKMGEQKRSYNSVNCKWKNRIRPKVSQFFKIYNSVKDRHQCGACDTTIYQESEIKTSETTSQGNSDSAHIGVEINDEAADSKDVEVQVVRPLGQDAAKKKRASSGARLKSSTAGDPSLVDALVSKFIMAAMLFFSSRNESSSGYLRIKERELELEDQRRREQGELERLKIAQRDKELKVQQKMFKFQQQQKSEEDIKYYKEEHEHLTRRALSMALLLKKKLWSVGI</sequence>
<organism evidence="2">
    <name type="scientific">Tanacetum cinerariifolium</name>
    <name type="common">Dalmatian daisy</name>
    <name type="synonym">Chrysanthemum cinerariifolium</name>
    <dbReference type="NCBI Taxonomy" id="118510"/>
    <lineage>
        <taxon>Eukaryota</taxon>
        <taxon>Viridiplantae</taxon>
        <taxon>Streptophyta</taxon>
        <taxon>Embryophyta</taxon>
        <taxon>Tracheophyta</taxon>
        <taxon>Spermatophyta</taxon>
        <taxon>Magnoliopsida</taxon>
        <taxon>eudicotyledons</taxon>
        <taxon>Gunneridae</taxon>
        <taxon>Pentapetalae</taxon>
        <taxon>asterids</taxon>
        <taxon>campanulids</taxon>
        <taxon>Asterales</taxon>
        <taxon>Asteraceae</taxon>
        <taxon>Asteroideae</taxon>
        <taxon>Anthemideae</taxon>
        <taxon>Anthemidinae</taxon>
        <taxon>Tanacetum</taxon>
    </lineage>
</organism>
<name>A0A699IW59_TANCI</name>
<evidence type="ECO:0000313" key="2">
    <source>
        <dbReference type="EMBL" id="GEZ91009.1"/>
    </source>
</evidence>
<gene>
    <name evidence="2" type="ORF">Tci_562982</name>
</gene>
<comment type="caution">
    <text evidence="2">The sequence shown here is derived from an EMBL/GenBank/DDBJ whole genome shotgun (WGS) entry which is preliminary data.</text>
</comment>
<accession>A0A699IW59</accession>
<evidence type="ECO:0008006" key="3">
    <source>
        <dbReference type="Google" id="ProtNLM"/>
    </source>
</evidence>
<dbReference type="AlphaFoldDB" id="A0A699IW59"/>
<evidence type="ECO:0000256" key="1">
    <source>
        <dbReference type="SAM" id="MobiDB-lite"/>
    </source>
</evidence>
<dbReference type="PANTHER" id="PTHR45023">
    <property type="match status" value="1"/>
</dbReference>
<dbReference type="EMBL" id="BKCJ010340721">
    <property type="protein sequence ID" value="GEZ91009.1"/>
    <property type="molecule type" value="Genomic_DNA"/>
</dbReference>
<protein>
    <recommendedName>
        <fullName evidence="3">Glutathione S-transferase T3-like</fullName>
    </recommendedName>
</protein>
<dbReference type="PANTHER" id="PTHR45023:SF13">
    <property type="entry name" value="PUTATIVE-RELATED"/>
    <property type="match status" value="1"/>
</dbReference>